<dbReference type="OrthoDB" id="3236341at2759"/>
<dbReference type="AlphaFoldDB" id="A0A0D2P6C8"/>
<accession>A0A0D2P6C8</accession>
<organism evidence="2 3">
    <name type="scientific">Hypholoma sublateritium (strain FD-334 SS-4)</name>
    <dbReference type="NCBI Taxonomy" id="945553"/>
    <lineage>
        <taxon>Eukaryota</taxon>
        <taxon>Fungi</taxon>
        <taxon>Dikarya</taxon>
        <taxon>Basidiomycota</taxon>
        <taxon>Agaricomycotina</taxon>
        <taxon>Agaricomycetes</taxon>
        <taxon>Agaricomycetidae</taxon>
        <taxon>Agaricales</taxon>
        <taxon>Agaricineae</taxon>
        <taxon>Strophariaceae</taxon>
        <taxon>Hypholoma</taxon>
    </lineage>
</organism>
<evidence type="ECO:0000313" key="3">
    <source>
        <dbReference type="Proteomes" id="UP000054270"/>
    </source>
</evidence>
<sequence length="314" mass="34480">MASNLTPAALTGLAGNVAQTTSRRPLQREDAQYFPSAAEEALEKAMMRSSPPPEPLLGKRVQPDEEGSPTANPQPSIPSMSNLTAATLRYATKKKLRPEQRDEVEAFFSDTVLGRQAKLFIGMMSLENKVDAFRSATPPYQLSEELKVNITNYGMAVMLSINIMGIEHDYANWEKISAYVSFSLTQNRSKVKKAIKASIVSDTNIFALAQSIVSSTPCRPTVQLCARVALMRSVFVECRGSEKYWNLIDSRLEFIRSKSDGSAVKIARGFTDILKNDRALYGAGEDYVIGDVIADEWQQRVDNVIGGAEDVAGA</sequence>
<proteinExistence type="predicted"/>
<reference evidence="3" key="1">
    <citation type="submission" date="2014-04" db="EMBL/GenBank/DDBJ databases">
        <title>Evolutionary Origins and Diversification of the Mycorrhizal Mutualists.</title>
        <authorList>
            <consortium name="DOE Joint Genome Institute"/>
            <consortium name="Mycorrhizal Genomics Consortium"/>
            <person name="Kohler A."/>
            <person name="Kuo A."/>
            <person name="Nagy L.G."/>
            <person name="Floudas D."/>
            <person name="Copeland A."/>
            <person name="Barry K.W."/>
            <person name="Cichocki N."/>
            <person name="Veneault-Fourrey C."/>
            <person name="LaButti K."/>
            <person name="Lindquist E.A."/>
            <person name="Lipzen A."/>
            <person name="Lundell T."/>
            <person name="Morin E."/>
            <person name="Murat C."/>
            <person name="Riley R."/>
            <person name="Ohm R."/>
            <person name="Sun H."/>
            <person name="Tunlid A."/>
            <person name="Henrissat B."/>
            <person name="Grigoriev I.V."/>
            <person name="Hibbett D.S."/>
            <person name="Martin F."/>
        </authorList>
    </citation>
    <scope>NUCLEOTIDE SEQUENCE [LARGE SCALE GENOMIC DNA]</scope>
    <source>
        <strain evidence="3">FD-334 SS-4</strain>
    </source>
</reference>
<evidence type="ECO:0000256" key="1">
    <source>
        <dbReference type="SAM" id="MobiDB-lite"/>
    </source>
</evidence>
<evidence type="ECO:0000313" key="2">
    <source>
        <dbReference type="EMBL" id="KJA15975.1"/>
    </source>
</evidence>
<feature type="compositionally biased region" description="Polar residues" evidence="1">
    <location>
        <begin position="69"/>
        <end position="82"/>
    </location>
</feature>
<dbReference type="OMA" id="HTEDSQH"/>
<feature type="region of interest" description="Disordered" evidence="1">
    <location>
        <begin position="1"/>
        <end position="82"/>
    </location>
</feature>
<dbReference type="Proteomes" id="UP000054270">
    <property type="component" value="Unassembled WGS sequence"/>
</dbReference>
<keyword evidence="3" id="KW-1185">Reference proteome</keyword>
<name>A0A0D2P6C8_HYPSF</name>
<dbReference type="EMBL" id="KN817630">
    <property type="protein sequence ID" value="KJA15975.1"/>
    <property type="molecule type" value="Genomic_DNA"/>
</dbReference>
<protein>
    <submittedName>
        <fullName evidence="2">Uncharacterized protein</fullName>
    </submittedName>
</protein>
<gene>
    <name evidence="2" type="ORF">HYPSUDRAFT_207390</name>
</gene>